<comment type="caution">
    <text evidence="2">The sequence shown here is derived from an EMBL/GenBank/DDBJ whole genome shotgun (WGS) entry which is preliminary data.</text>
</comment>
<name>A0A635JBR8_SALDZ</name>
<reference evidence="2" key="1">
    <citation type="submission" date="2018-07" db="EMBL/GenBank/DDBJ databases">
        <authorList>
            <consortium name="PulseNet: The National Subtyping Network for Foodborne Disease Surveillance"/>
            <person name="Tarr C.L."/>
            <person name="Trees E."/>
            <person name="Katz L.S."/>
            <person name="Carleton-Romer H.A."/>
            <person name="Stroika S."/>
            <person name="Kucerova Z."/>
            <person name="Roache K.F."/>
            <person name="Sabol A.L."/>
            <person name="Besser J."/>
            <person name="Gerner-Smidt P."/>
        </authorList>
    </citation>
    <scope>NUCLEOTIDE SEQUENCE</scope>
    <source>
        <strain evidence="2">PNUSAS008615</strain>
    </source>
</reference>
<gene>
    <name evidence="2" type="ORF">B4V94_23890</name>
</gene>
<sequence>MPNINYCCPKCGKLTELSCIENIRNSPDIHPLKCSACGTGFRKEELLAFTKQKAEAMVKQALSKMQKHISGSSEKAPYPTYTKKHS</sequence>
<dbReference type="EMBL" id="AAMIRF010000077">
    <property type="protein sequence ID" value="EDH7458384.1"/>
    <property type="molecule type" value="Genomic_DNA"/>
</dbReference>
<evidence type="ECO:0000313" key="2">
    <source>
        <dbReference type="EMBL" id="EDH7458384.1"/>
    </source>
</evidence>
<organism evidence="2">
    <name type="scientific">Salmonella diarizonae</name>
    <dbReference type="NCBI Taxonomy" id="59204"/>
    <lineage>
        <taxon>Bacteria</taxon>
        <taxon>Pseudomonadati</taxon>
        <taxon>Pseudomonadota</taxon>
        <taxon>Gammaproteobacteria</taxon>
        <taxon>Enterobacterales</taxon>
        <taxon>Enterobacteriaceae</taxon>
        <taxon>Salmonella</taxon>
    </lineage>
</organism>
<dbReference type="AlphaFoldDB" id="A0A635JBR8"/>
<feature type="region of interest" description="Disordered" evidence="1">
    <location>
        <begin position="64"/>
        <end position="86"/>
    </location>
</feature>
<protein>
    <submittedName>
        <fullName evidence="2">Uncharacterized protein</fullName>
    </submittedName>
</protein>
<accession>A0A635JBR8</accession>
<proteinExistence type="predicted"/>
<evidence type="ECO:0000256" key="1">
    <source>
        <dbReference type="SAM" id="MobiDB-lite"/>
    </source>
</evidence>